<feature type="region of interest" description="Disordered" evidence="1">
    <location>
        <begin position="71"/>
        <end position="110"/>
    </location>
</feature>
<keyword evidence="3" id="KW-1185">Reference proteome</keyword>
<evidence type="ECO:0000313" key="3">
    <source>
        <dbReference type="Proteomes" id="UP001281761"/>
    </source>
</evidence>
<protein>
    <submittedName>
        <fullName evidence="2">Uncharacterized protein</fullName>
    </submittedName>
</protein>
<feature type="compositionally biased region" description="Acidic residues" evidence="1">
    <location>
        <begin position="81"/>
        <end position="95"/>
    </location>
</feature>
<reference evidence="2 3" key="1">
    <citation type="journal article" date="2022" name="bioRxiv">
        <title>Genomics of Preaxostyla Flagellates Illuminates Evolutionary Transitions and the Path Towards Mitochondrial Loss.</title>
        <authorList>
            <person name="Novak L.V.F."/>
            <person name="Treitli S.C."/>
            <person name="Pyrih J."/>
            <person name="Halakuc P."/>
            <person name="Pipaliya S.V."/>
            <person name="Vacek V."/>
            <person name="Brzon O."/>
            <person name="Soukal P."/>
            <person name="Eme L."/>
            <person name="Dacks J.B."/>
            <person name="Karnkowska A."/>
            <person name="Elias M."/>
            <person name="Hampl V."/>
        </authorList>
    </citation>
    <scope>NUCLEOTIDE SEQUENCE [LARGE SCALE GENOMIC DNA]</scope>
    <source>
        <strain evidence="2">NAU3</strain>
        <tissue evidence="2">Gut</tissue>
    </source>
</reference>
<organism evidence="2 3">
    <name type="scientific">Blattamonas nauphoetae</name>
    <dbReference type="NCBI Taxonomy" id="2049346"/>
    <lineage>
        <taxon>Eukaryota</taxon>
        <taxon>Metamonada</taxon>
        <taxon>Preaxostyla</taxon>
        <taxon>Oxymonadida</taxon>
        <taxon>Blattamonas</taxon>
    </lineage>
</organism>
<gene>
    <name evidence="2" type="ORF">BLNAU_7875</name>
</gene>
<evidence type="ECO:0000256" key="1">
    <source>
        <dbReference type="SAM" id="MobiDB-lite"/>
    </source>
</evidence>
<accession>A0ABQ9XZZ9</accession>
<dbReference type="Proteomes" id="UP001281761">
    <property type="component" value="Unassembled WGS sequence"/>
</dbReference>
<name>A0ABQ9XZZ9_9EUKA</name>
<evidence type="ECO:0000313" key="2">
    <source>
        <dbReference type="EMBL" id="KAK2957045.1"/>
    </source>
</evidence>
<sequence length="110" mass="12776">MLTNFLMKDRSGLVIQQIQDLDLIPSIEKLKESKHEECKSSATKFLLEYQQRDQAFQFQAQRLESNRRGEIIPDVAVTPPFDDEDYSDLENDDNLDQGPFSPDMMKGMFD</sequence>
<comment type="caution">
    <text evidence="2">The sequence shown here is derived from an EMBL/GenBank/DDBJ whole genome shotgun (WGS) entry which is preliminary data.</text>
</comment>
<dbReference type="EMBL" id="JARBJD010000049">
    <property type="protein sequence ID" value="KAK2957045.1"/>
    <property type="molecule type" value="Genomic_DNA"/>
</dbReference>
<proteinExistence type="predicted"/>